<protein>
    <submittedName>
        <fullName evidence="1">Uncharacterized protein</fullName>
    </submittedName>
</protein>
<sequence length="33" mass="3392">MSPCLFCQAITGFRSSKIACRCAGGKVAEVIGS</sequence>
<reference evidence="1" key="2">
    <citation type="journal article" date="2015" name="Data Brief">
        <title>Shoot transcriptome of the giant reed, Arundo donax.</title>
        <authorList>
            <person name="Barrero R.A."/>
            <person name="Guerrero F.D."/>
            <person name="Moolhuijzen P."/>
            <person name="Goolsby J.A."/>
            <person name="Tidwell J."/>
            <person name="Bellgard S.E."/>
            <person name="Bellgard M.I."/>
        </authorList>
    </citation>
    <scope>NUCLEOTIDE SEQUENCE</scope>
    <source>
        <tissue evidence="1">Shoot tissue taken approximately 20 cm above the soil surface</tissue>
    </source>
</reference>
<reference evidence="1" key="1">
    <citation type="submission" date="2014-09" db="EMBL/GenBank/DDBJ databases">
        <authorList>
            <person name="Magalhaes I.L.F."/>
            <person name="Oliveira U."/>
            <person name="Santos F.R."/>
            <person name="Vidigal T.H.D.A."/>
            <person name="Brescovit A.D."/>
            <person name="Santos A.J."/>
        </authorList>
    </citation>
    <scope>NUCLEOTIDE SEQUENCE</scope>
    <source>
        <tissue evidence="1">Shoot tissue taken approximately 20 cm above the soil surface</tissue>
    </source>
</reference>
<dbReference type="EMBL" id="GBRH01225760">
    <property type="protein sequence ID" value="JAD72135.1"/>
    <property type="molecule type" value="Transcribed_RNA"/>
</dbReference>
<organism evidence="1">
    <name type="scientific">Arundo donax</name>
    <name type="common">Giant reed</name>
    <name type="synonym">Donax arundinaceus</name>
    <dbReference type="NCBI Taxonomy" id="35708"/>
    <lineage>
        <taxon>Eukaryota</taxon>
        <taxon>Viridiplantae</taxon>
        <taxon>Streptophyta</taxon>
        <taxon>Embryophyta</taxon>
        <taxon>Tracheophyta</taxon>
        <taxon>Spermatophyta</taxon>
        <taxon>Magnoliopsida</taxon>
        <taxon>Liliopsida</taxon>
        <taxon>Poales</taxon>
        <taxon>Poaceae</taxon>
        <taxon>PACMAD clade</taxon>
        <taxon>Arundinoideae</taxon>
        <taxon>Arundineae</taxon>
        <taxon>Arundo</taxon>
    </lineage>
</organism>
<evidence type="ECO:0000313" key="1">
    <source>
        <dbReference type="EMBL" id="JAD72135.1"/>
    </source>
</evidence>
<proteinExistence type="predicted"/>
<dbReference type="AlphaFoldDB" id="A0A0A9CFK5"/>
<name>A0A0A9CFK5_ARUDO</name>
<accession>A0A0A9CFK5</accession>